<reference evidence="1" key="1">
    <citation type="submission" date="2013-08" db="EMBL/GenBank/DDBJ databases">
        <authorList>
            <person name="Mendez C."/>
            <person name="Richter M."/>
            <person name="Ferrer M."/>
            <person name="Sanchez J."/>
        </authorList>
    </citation>
    <scope>NUCLEOTIDE SEQUENCE</scope>
</reference>
<dbReference type="AlphaFoldDB" id="T1B9M8"/>
<keyword evidence="1" id="KW-0808">Transferase</keyword>
<dbReference type="Pfam" id="PF13692">
    <property type="entry name" value="Glyco_trans_1_4"/>
    <property type="match status" value="1"/>
</dbReference>
<dbReference type="SUPFAM" id="SSF53756">
    <property type="entry name" value="UDP-Glycosyltransferase/glycogen phosphorylase"/>
    <property type="match status" value="1"/>
</dbReference>
<sequence length="229" mass="25498">VARADRIIAVSDVLSRRFKEFGKDASIVTHGVDIELFATVASREHPRLQHVKKPRVGFFGLIDGRLDWGLLVRLAQRLPNVSFVLAGPVDASAGELPVRGNIHFVGAVPYRELPEFIAGVKALILPYKTGALAKVLSPLKLKEYLATGKPVICAPIEAVREWVDVVGVGATVDEWETLLRRVLECEQIEQEQCVSERLAMESWDVKASTFQESCMDIPERELSRRKKSN</sequence>
<dbReference type="PANTHER" id="PTHR45947">
    <property type="entry name" value="SULFOQUINOVOSYL TRANSFERASE SQD2"/>
    <property type="match status" value="1"/>
</dbReference>
<dbReference type="InterPro" id="IPR050194">
    <property type="entry name" value="Glycosyltransferase_grp1"/>
</dbReference>
<dbReference type="EMBL" id="AUZX01010022">
    <property type="protein sequence ID" value="EQD49744.1"/>
    <property type="molecule type" value="Genomic_DNA"/>
</dbReference>
<protein>
    <submittedName>
        <fullName evidence="1">Glycosyltransferase</fullName>
    </submittedName>
</protein>
<dbReference type="PANTHER" id="PTHR45947:SF3">
    <property type="entry name" value="SULFOQUINOVOSYL TRANSFERASE SQD2"/>
    <property type="match status" value="1"/>
</dbReference>
<organism evidence="1">
    <name type="scientific">mine drainage metagenome</name>
    <dbReference type="NCBI Taxonomy" id="410659"/>
    <lineage>
        <taxon>unclassified sequences</taxon>
        <taxon>metagenomes</taxon>
        <taxon>ecological metagenomes</taxon>
    </lineage>
</organism>
<comment type="caution">
    <text evidence="1">The sequence shown here is derived from an EMBL/GenBank/DDBJ whole genome shotgun (WGS) entry which is preliminary data.</text>
</comment>
<name>T1B9M8_9ZZZZ</name>
<feature type="non-terminal residue" evidence="1">
    <location>
        <position position="1"/>
    </location>
</feature>
<proteinExistence type="predicted"/>
<dbReference type="GO" id="GO:0016757">
    <property type="term" value="F:glycosyltransferase activity"/>
    <property type="evidence" value="ECO:0007669"/>
    <property type="project" value="TreeGrafter"/>
</dbReference>
<gene>
    <name evidence="1" type="ORF">B1A_13680</name>
</gene>
<evidence type="ECO:0000313" key="1">
    <source>
        <dbReference type="EMBL" id="EQD49744.1"/>
    </source>
</evidence>
<reference evidence="1" key="2">
    <citation type="journal article" date="2014" name="ISME J.">
        <title>Microbial stratification in low pH oxic and suboxic macroscopic growths along an acid mine drainage.</title>
        <authorList>
            <person name="Mendez-Garcia C."/>
            <person name="Mesa V."/>
            <person name="Sprenger R.R."/>
            <person name="Richter M."/>
            <person name="Diez M.S."/>
            <person name="Solano J."/>
            <person name="Bargiela R."/>
            <person name="Golyshina O.V."/>
            <person name="Manteca A."/>
            <person name="Ramos J.L."/>
            <person name="Gallego J.R."/>
            <person name="Llorente I."/>
            <person name="Martins Dos Santos V.A."/>
            <person name="Jensen O.N."/>
            <person name="Pelaez A.I."/>
            <person name="Sanchez J."/>
            <person name="Ferrer M."/>
        </authorList>
    </citation>
    <scope>NUCLEOTIDE SEQUENCE</scope>
</reference>
<dbReference type="Gene3D" id="3.40.50.2000">
    <property type="entry name" value="Glycogen Phosphorylase B"/>
    <property type="match status" value="1"/>
</dbReference>
<accession>T1B9M8</accession>